<keyword evidence="3" id="KW-1185">Reference proteome</keyword>
<name>A0A5B9NER8_9CAUD</name>
<feature type="transmembrane region" description="Helical" evidence="1">
    <location>
        <begin position="673"/>
        <end position="698"/>
    </location>
</feature>
<accession>A0A5B9NER8</accession>
<keyword evidence="1" id="KW-0472">Membrane</keyword>
<reference evidence="3" key="1">
    <citation type="submission" date="2019-06" db="EMBL/GenBank/DDBJ databases">
        <title>The complete genome of Stenotrophomonas phage Pokken.</title>
        <authorList>
            <person name="Hayden A."/>
            <person name="Martinez N."/>
            <person name="Moreland R."/>
            <person name="Liu M."/>
            <person name="Gonzalez C.F."/>
            <person name="Ramsey J."/>
        </authorList>
    </citation>
    <scope>NUCLEOTIDE SEQUENCE [LARGE SCALE GENOMIC DNA]</scope>
</reference>
<feature type="transmembrane region" description="Helical" evidence="1">
    <location>
        <begin position="704"/>
        <end position="734"/>
    </location>
</feature>
<dbReference type="Proteomes" id="UP000324257">
    <property type="component" value="Segment"/>
</dbReference>
<evidence type="ECO:0000256" key="1">
    <source>
        <dbReference type="SAM" id="Phobius"/>
    </source>
</evidence>
<dbReference type="EMBL" id="MN062186">
    <property type="protein sequence ID" value="QEG09293.1"/>
    <property type="molecule type" value="Genomic_DNA"/>
</dbReference>
<sequence length="894" mass="97907">MGMFGSRKKTYVSSVPYNMAGDENDRPNYLKTTIFGAVLNETPSLGNSITNSYLKGPAIRFRNFARWSRTSGYVNTVGLVTGSLSIGNSVDVNVLRDQIPHGSNQVVQVQSVQIGDADYTWWADRWMLENHPDRINEDWTTDIDGQTITILFGGVTTYTFDASDFDQNGRYMYASYLLADNPSDGPVVPGTTVELGPTDPWPSTSGWTTVSDDSNPNDVTLTNKVIVDVTYSDGRPAEHSETPTSRIETVAEHHRVYTKTEFMGNKPGTDQTYSITSTMYQDEVAKVTTTSTESSVEEDIGGGVIKTTKTTNVTETLSTKKTYRIDTMETIQSSWSGTKIFIYKRGSGNPILDAMFSPTTGNQDFFPYIPFRVDNKFISPSYLPDVYDEAKKALKKSTTGKYDDIISKIADNESLGDIDYAYAVFGVSLNVKEVACREYIYRFFKGILESSSVGGDGAYTAWKLAWNEADASMTQWDKWKVAQGVPSDPLYGTPEPVKKPYPPMPNSEIKIRSDNNRVLNYNITVSWNAIVESVHTGQGKPDAKQGDLWFQVNTDDTFDEQGYVGGVWGVVAQRMSNNIDLYWQDGNNTYRVLKLRGLTHRNEIYNGKAVEIDGREALQDTEESGFIVPLHEGIYRSMPLTKSTQMATACSFLVFNCYQVVKKKWYQTGLFQVILIIVIIIISIYTGGAGAGASGGLLGTNAAVGAAIGLTGVAAIIVGAIANAIAAMLLVTIIQRGAVAIFGDKLGTIIGAIASVIALNVGTAMANGQTMAQGFGNMMRADNLIQLTSTAFDAYAKYINVSTQGILEETQGVLERYKVESEEIQQAFADTFGVNKGVIDPLSLTDSARSFGFVPESSASFLERTLMVGSDIADLSLNMLNQFTDLTLNTNLQL</sequence>
<evidence type="ECO:0000313" key="2">
    <source>
        <dbReference type="EMBL" id="QEG09293.1"/>
    </source>
</evidence>
<feature type="transmembrane region" description="Helical" evidence="1">
    <location>
        <begin position="746"/>
        <end position="766"/>
    </location>
</feature>
<protein>
    <submittedName>
        <fullName evidence="2">Uncharacterized protein</fullName>
    </submittedName>
</protein>
<proteinExistence type="predicted"/>
<organism evidence="2 3">
    <name type="scientific">Stenotrophomonas phage Pokken</name>
    <dbReference type="NCBI Taxonomy" id="2596674"/>
    <lineage>
        <taxon>Viruses</taxon>
        <taxon>Duplodnaviria</taxon>
        <taxon>Heunggongvirae</taxon>
        <taxon>Uroviricota</taxon>
        <taxon>Caudoviricetes</taxon>
        <taxon>Schitoviridae</taxon>
        <taxon>Pokkenvirus</taxon>
        <taxon>Pokkenvirus pokken</taxon>
    </lineage>
</organism>
<feature type="transmembrane region" description="Helical" evidence="1">
    <location>
        <begin position="644"/>
        <end position="661"/>
    </location>
</feature>
<gene>
    <name evidence="2" type="ORF">CPT_Pokken_075</name>
</gene>
<keyword evidence="1" id="KW-0812">Transmembrane</keyword>
<evidence type="ECO:0000313" key="3">
    <source>
        <dbReference type="Proteomes" id="UP000324257"/>
    </source>
</evidence>
<keyword evidence="1" id="KW-1133">Transmembrane helix</keyword>